<feature type="domain" description="Carboxymuconolactone decarboxylase-like" evidence="1">
    <location>
        <begin position="40"/>
        <end position="109"/>
    </location>
</feature>
<dbReference type="Proteomes" id="UP000182466">
    <property type="component" value="Unassembled WGS sequence"/>
</dbReference>
<proteinExistence type="predicted"/>
<dbReference type="PANTHER" id="PTHR34846">
    <property type="entry name" value="4-CARBOXYMUCONOLACTONE DECARBOXYLASE FAMILY PROTEIN (AFU_ORTHOLOGUE AFUA_6G11590)"/>
    <property type="match status" value="1"/>
</dbReference>
<accession>A0A1I7APS4</accession>
<dbReference type="PANTHER" id="PTHR34846:SF5">
    <property type="entry name" value="CARBOXYMUCONOLACTONE DECARBOXYLASE-LIKE DOMAIN-CONTAINING PROTEIN"/>
    <property type="match status" value="1"/>
</dbReference>
<keyword evidence="3" id="KW-1185">Reference proteome</keyword>
<dbReference type="GO" id="GO:0051920">
    <property type="term" value="F:peroxiredoxin activity"/>
    <property type="evidence" value="ECO:0007669"/>
    <property type="project" value="InterPro"/>
</dbReference>
<dbReference type="OrthoDB" id="4704294at2"/>
<dbReference type="EMBL" id="FPAW01000007">
    <property type="protein sequence ID" value="SFT76914.1"/>
    <property type="molecule type" value="Genomic_DNA"/>
</dbReference>
<dbReference type="STRING" id="999627.SAMN05216236_107109"/>
<evidence type="ECO:0000313" key="3">
    <source>
        <dbReference type="Proteomes" id="UP000182466"/>
    </source>
</evidence>
<gene>
    <name evidence="2" type="ORF">SAMN05216236_107109</name>
</gene>
<dbReference type="InterPro" id="IPR003779">
    <property type="entry name" value="CMD-like"/>
</dbReference>
<keyword evidence="2" id="KW-0575">Peroxidase</keyword>
<evidence type="ECO:0000313" key="2">
    <source>
        <dbReference type="EMBL" id="SFT76914.1"/>
    </source>
</evidence>
<organism evidence="2 3">
    <name type="scientific">Sedimentitalea nanhaiensis</name>
    <dbReference type="NCBI Taxonomy" id="999627"/>
    <lineage>
        <taxon>Bacteria</taxon>
        <taxon>Pseudomonadati</taxon>
        <taxon>Pseudomonadota</taxon>
        <taxon>Alphaproteobacteria</taxon>
        <taxon>Rhodobacterales</taxon>
        <taxon>Paracoccaceae</taxon>
        <taxon>Sedimentitalea</taxon>
    </lineage>
</organism>
<dbReference type="AlphaFoldDB" id="A0A1I7APS4"/>
<dbReference type="Gene3D" id="1.20.1290.10">
    <property type="entry name" value="AhpD-like"/>
    <property type="match status" value="1"/>
</dbReference>
<dbReference type="eggNOG" id="COG2128">
    <property type="taxonomic scope" value="Bacteria"/>
</dbReference>
<evidence type="ECO:0000259" key="1">
    <source>
        <dbReference type="Pfam" id="PF02627"/>
    </source>
</evidence>
<dbReference type="InterPro" id="IPR029032">
    <property type="entry name" value="AhpD-like"/>
</dbReference>
<dbReference type="SUPFAM" id="SSF69118">
    <property type="entry name" value="AhpD-like"/>
    <property type="match status" value="1"/>
</dbReference>
<protein>
    <submittedName>
        <fullName evidence="2">Alkylhydroperoxidase family enzyme, contains CxxC motif</fullName>
    </submittedName>
</protein>
<dbReference type="Pfam" id="PF02627">
    <property type="entry name" value="CMD"/>
    <property type="match status" value="1"/>
</dbReference>
<keyword evidence="2" id="KW-0560">Oxidoreductase</keyword>
<dbReference type="RefSeq" id="WP_027260843.1">
    <property type="nucleotide sequence ID" value="NZ_FPAW01000007.1"/>
</dbReference>
<reference evidence="2 3" key="1">
    <citation type="submission" date="2016-10" db="EMBL/GenBank/DDBJ databases">
        <authorList>
            <person name="de Groot N.N."/>
        </authorList>
    </citation>
    <scope>NUCLEOTIDE SEQUENCE [LARGE SCALE GENOMIC DNA]</scope>
    <source>
        <strain evidence="2 3">CGMCC 1.10959</strain>
    </source>
</reference>
<name>A0A1I7APS4_9RHOB</name>
<sequence length="185" mass="20448">MTDCPTLSPITDDEWPEELADMLDGFAGGLNVYRTMAHHPALLRAWASLRDHVVNRTVLGQQGSEVVILRTGHRLGSRYEWAQHILRARKCGLADERIASIAESVEAMSPEDALLARAVDELYDTARLRSDTRAALTAKFGIEGVFDVMATVGFYSSLGFILNTFDTPLDAEAQAELDADPFPRR</sequence>